<protein>
    <recommendedName>
        <fullName evidence="6">Probable membrane transporter protein</fullName>
    </recommendedName>
</protein>
<evidence type="ECO:0000256" key="1">
    <source>
        <dbReference type="ARBA" id="ARBA00004141"/>
    </source>
</evidence>
<dbReference type="PANTHER" id="PTHR43701">
    <property type="entry name" value="MEMBRANE TRANSPORTER PROTEIN MJ0441-RELATED"/>
    <property type="match status" value="1"/>
</dbReference>
<evidence type="ECO:0000256" key="6">
    <source>
        <dbReference type="RuleBase" id="RU363041"/>
    </source>
</evidence>
<dbReference type="GO" id="GO:0005886">
    <property type="term" value="C:plasma membrane"/>
    <property type="evidence" value="ECO:0007669"/>
    <property type="project" value="UniProtKB-SubCell"/>
</dbReference>
<comment type="subcellular location">
    <subcellularLocation>
        <location evidence="6">Cell membrane</location>
        <topology evidence="6">Multi-pass membrane protein</topology>
    </subcellularLocation>
    <subcellularLocation>
        <location evidence="1">Membrane</location>
        <topology evidence="1">Multi-pass membrane protein</topology>
    </subcellularLocation>
</comment>
<keyword evidence="5 6" id="KW-0472">Membrane</keyword>
<evidence type="ECO:0000256" key="5">
    <source>
        <dbReference type="ARBA" id="ARBA00023136"/>
    </source>
</evidence>
<feature type="transmembrane region" description="Helical" evidence="6">
    <location>
        <begin position="6"/>
        <end position="36"/>
    </location>
</feature>
<comment type="similarity">
    <text evidence="2 6">Belongs to the 4-toluene sulfonate uptake permease (TSUP) (TC 2.A.102) family.</text>
</comment>
<gene>
    <name evidence="7" type="ORF">MCNOR_1013</name>
</gene>
<feature type="transmembrane region" description="Helical" evidence="6">
    <location>
        <begin position="43"/>
        <end position="62"/>
    </location>
</feature>
<keyword evidence="6" id="KW-1003">Cell membrane</keyword>
<evidence type="ECO:0000256" key="3">
    <source>
        <dbReference type="ARBA" id="ARBA00022692"/>
    </source>
</evidence>
<dbReference type="Pfam" id="PF01925">
    <property type="entry name" value="TauE"/>
    <property type="match status" value="1"/>
</dbReference>
<keyword evidence="4 6" id="KW-1133">Transmembrane helix</keyword>
<dbReference type="Proteomes" id="UP001158598">
    <property type="component" value="Chromosome"/>
</dbReference>
<feature type="transmembrane region" description="Helical" evidence="6">
    <location>
        <begin position="100"/>
        <end position="118"/>
    </location>
</feature>
<dbReference type="InterPro" id="IPR051598">
    <property type="entry name" value="TSUP/Inactive_protease-like"/>
</dbReference>
<keyword evidence="3 6" id="KW-0812">Transmembrane</keyword>
<evidence type="ECO:0000313" key="7">
    <source>
        <dbReference type="EMBL" id="CAI8770677.1"/>
    </source>
</evidence>
<evidence type="ECO:0000313" key="8">
    <source>
        <dbReference type="Proteomes" id="UP001158598"/>
    </source>
</evidence>
<dbReference type="PANTHER" id="PTHR43701:SF2">
    <property type="entry name" value="MEMBRANE TRANSPORTER PROTEIN YJNA-RELATED"/>
    <property type="match status" value="1"/>
</dbReference>
<feature type="transmembrane region" description="Helical" evidence="6">
    <location>
        <begin position="74"/>
        <end position="93"/>
    </location>
</feature>
<dbReference type="InterPro" id="IPR002781">
    <property type="entry name" value="TM_pro_TauE-like"/>
</dbReference>
<evidence type="ECO:0000256" key="2">
    <source>
        <dbReference type="ARBA" id="ARBA00009142"/>
    </source>
</evidence>
<dbReference type="RefSeq" id="WP_017365238.1">
    <property type="nucleotide sequence ID" value="NZ_DAIONT010000032.1"/>
</dbReference>
<reference evidence="7" key="1">
    <citation type="submission" date="2023-03" db="EMBL/GenBank/DDBJ databases">
        <authorList>
            <person name="Pearce D."/>
        </authorList>
    </citation>
    <scope>NUCLEOTIDE SEQUENCE</scope>
    <source>
        <strain evidence="7">Mc</strain>
    </source>
</reference>
<proteinExistence type="inferred from homology"/>
<name>A0AA35UJK7_METCP</name>
<sequence length="127" mass="13582">MPLWLILVIIGILGGLAAGFFGIGGGLVIVPALVYWAGYSQHMATGTSVAVLLPPIGIAAAVEYYRHGNVDVRAALILAVTMLIGSWVGAYFANQIPGPYLRLMFGIFVWIVGIYLIYGACERLGWL</sequence>
<dbReference type="AlphaFoldDB" id="A0AA35UJK7"/>
<dbReference type="EMBL" id="OX458332">
    <property type="protein sequence ID" value="CAI8770677.1"/>
    <property type="molecule type" value="Genomic_DNA"/>
</dbReference>
<organism evidence="7 8">
    <name type="scientific">Methylococcus capsulatus</name>
    <dbReference type="NCBI Taxonomy" id="414"/>
    <lineage>
        <taxon>Bacteria</taxon>
        <taxon>Pseudomonadati</taxon>
        <taxon>Pseudomonadota</taxon>
        <taxon>Gammaproteobacteria</taxon>
        <taxon>Methylococcales</taxon>
        <taxon>Methylococcaceae</taxon>
        <taxon>Methylococcus</taxon>
    </lineage>
</organism>
<evidence type="ECO:0000256" key="4">
    <source>
        <dbReference type="ARBA" id="ARBA00022989"/>
    </source>
</evidence>
<accession>A0AA35UJK7</accession>